<name>A0A7X1J3P7_9ACTN</name>
<reference evidence="2 3" key="1">
    <citation type="submission" date="2020-08" db="EMBL/GenBank/DDBJ databases">
        <title>Streptomyces sp. PSKA01 genome sequencing and assembly.</title>
        <authorList>
            <person name="Mandal S."/>
            <person name="Maiti P.K."/>
            <person name="Das P."/>
        </authorList>
    </citation>
    <scope>NUCLEOTIDE SEQUENCE [LARGE SCALE GENOMIC DNA]</scope>
    <source>
        <strain evidence="2 3">PSKA01</strain>
    </source>
</reference>
<protein>
    <submittedName>
        <fullName evidence="2">Uncharacterized protein</fullName>
    </submittedName>
</protein>
<feature type="compositionally biased region" description="Low complexity" evidence="1">
    <location>
        <begin position="127"/>
        <end position="142"/>
    </location>
</feature>
<evidence type="ECO:0000313" key="3">
    <source>
        <dbReference type="Proteomes" id="UP000584670"/>
    </source>
</evidence>
<dbReference type="EMBL" id="JACMSF010000004">
    <property type="protein sequence ID" value="MBC2901122.1"/>
    <property type="molecule type" value="Genomic_DNA"/>
</dbReference>
<dbReference type="RefSeq" id="WP_186281000.1">
    <property type="nucleotide sequence ID" value="NZ_JACMSF010000004.1"/>
</dbReference>
<dbReference type="AlphaFoldDB" id="A0A7X1J3P7"/>
<accession>A0A7X1J3P7</accession>
<keyword evidence="3" id="KW-1185">Reference proteome</keyword>
<evidence type="ECO:0000313" key="2">
    <source>
        <dbReference type="EMBL" id="MBC2901122.1"/>
    </source>
</evidence>
<proteinExistence type="predicted"/>
<dbReference type="Proteomes" id="UP000584670">
    <property type="component" value="Unassembled WGS sequence"/>
</dbReference>
<sequence>MNVRDKPCTQDGRLREVFGAPVADLYETAAGPDASAALTRALEIRSFLALAEEQVARICQRVHEAMAPEHDMDELSADQLRMDAQWLEAALSARDGYRTALGDLLRTMPPPGQQTRPVRMTQQTITTTLPPATAAPAPQRAGAARERRP</sequence>
<organism evidence="2 3">
    <name type="scientific">Streptomyces cupreus</name>
    <dbReference type="NCBI Taxonomy" id="2759956"/>
    <lineage>
        <taxon>Bacteria</taxon>
        <taxon>Bacillati</taxon>
        <taxon>Actinomycetota</taxon>
        <taxon>Actinomycetes</taxon>
        <taxon>Kitasatosporales</taxon>
        <taxon>Streptomycetaceae</taxon>
        <taxon>Streptomyces</taxon>
    </lineage>
</organism>
<evidence type="ECO:0000256" key="1">
    <source>
        <dbReference type="SAM" id="MobiDB-lite"/>
    </source>
</evidence>
<feature type="region of interest" description="Disordered" evidence="1">
    <location>
        <begin position="127"/>
        <end position="149"/>
    </location>
</feature>
<comment type="caution">
    <text evidence="2">The sequence shown here is derived from an EMBL/GenBank/DDBJ whole genome shotgun (WGS) entry which is preliminary data.</text>
</comment>
<gene>
    <name evidence="2" type="ORF">H4N64_05800</name>
</gene>